<dbReference type="EMBL" id="SNXY01000006">
    <property type="protein sequence ID" value="TDP86636.1"/>
    <property type="molecule type" value="Genomic_DNA"/>
</dbReference>
<gene>
    <name evidence="2" type="ORF">EDD54_0515</name>
</gene>
<reference evidence="2 3" key="1">
    <citation type="submission" date="2019-03" db="EMBL/GenBank/DDBJ databases">
        <title>Genomic Encyclopedia of Type Strains, Phase IV (KMG-IV): sequencing the most valuable type-strain genomes for metagenomic binning, comparative biology and taxonomic classification.</title>
        <authorList>
            <person name="Goeker M."/>
        </authorList>
    </citation>
    <scope>NUCLEOTIDE SEQUENCE [LARGE SCALE GENOMIC DNA]</scope>
    <source>
        <strain evidence="2 3">DSM 102969</strain>
    </source>
</reference>
<sequence length="114" mass="12215">MIRFRCVLAASVVAVLSAAPAFAIAPSPYDMTYRIRGGGETALLADMKEGAGRVGTIPAGAEGIVLRWCRSEIPFGAWQFGSRKEQLKLLDARWCEVSYKGKVGDVPGSALEPE</sequence>
<dbReference type="Proteomes" id="UP000294547">
    <property type="component" value="Unassembled WGS sequence"/>
</dbReference>
<evidence type="ECO:0000313" key="3">
    <source>
        <dbReference type="Proteomes" id="UP000294547"/>
    </source>
</evidence>
<protein>
    <recommendedName>
        <fullName evidence="4">Beta/gamma crystallin</fullName>
    </recommendedName>
</protein>
<feature type="chain" id="PRO_5020636332" description="Beta/gamma crystallin" evidence="1">
    <location>
        <begin position="24"/>
        <end position="114"/>
    </location>
</feature>
<dbReference type="AlphaFoldDB" id="A0A4R6RLM1"/>
<keyword evidence="1" id="KW-0732">Signal</keyword>
<name>A0A4R6RLM1_9HYPH</name>
<dbReference type="OrthoDB" id="8449710at2"/>
<proteinExistence type="predicted"/>
<accession>A0A4R6RLM1</accession>
<organism evidence="2 3">
    <name type="scientific">Oharaeibacter diazotrophicus</name>
    <dbReference type="NCBI Taxonomy" id="1920512"/>
    <lineage>
        <taxon>Bacteria</taxon>
        <taxon>Pseudomonadati</taxon>
        <taxon>Pseudomonadota</taxon>
        <taxon>Alphaproteobacteria</taxon>
        <taxon>Hyphomicrobiales</taxon>
        <taxon>Pleomorphomonadaceae</taxon>
        <taxon>Oharaeibacter</taxon>
    </lineage>
</organism>
<keyword evidence="3" id="KW-1185">Reference proteome</keyword>
<evidence type="ECO:0000256" key="1">
    <source>
        <dbReference type="SAM" id="SignalP"/>
    </source>
</evidence>
<dbReference type="RefSeq" id="WP_126536861.1">
    <property type="nucleotide sequence ID" value="NZ_BSPM01000008.1"/>
</dbReference>
<evidence type="ECO:0000313" key="2">
    <source>
        <dbReference type="EMBL" id="TDP86636.1"/>
    </source>
</evidence>
<comment type="caution">
    <text evidence="2">The sequence shown here is derived from an EMBL/GenBank/DDBJ whole genome shotgun (WGS) entry which is preliminary data.</text>
</comment>
<feature type="signal peptide" evidence="1">
    <location>
        <begin position="1"/>
        <end position="23"/>
    </location>
</feature>
<evidence type="ECO:0008006" key="4">
    <source>
        <dbReference type="Google" id="ProtNLM"/>
    </source>
</evidence>